<evidence type="ECO:0000313" key="2">
    <source>
        <dbReference type="EMBL" id="KAK3275178.1"/>
    </source>
</evidence>
<dbReference type="SUPFAM" id="SSF48371">
    <property type="entry name" value="ARM repeat"/>
    <property type="match status" value="1"/>
</dbReference>
<dbReference type="Gene3D" id="1.25.10.10">
    <property type="entry name" value="Leucine-rich Repeat Variant"/>
    <property type="match status" value="2"/>
</dbReference>
<keyword evidence="3" id="KW-1185">Reference proteome</keyword>
<comment type="caution">
    <text evidence="2">The sequence shown here is derived from an EMBL/GenBank/DDBJ whole genome shotgun (WGS) entry which is preliminary data.</text>
</comment>
<name>A0AAE0L7R9_9CHLO</name>
<sequence length="598" mass="61279">RREVSNVRLSSRAPRDDATLQRKLTVADWPEQVCYLDTCRYLLGDENAKDAHAAILNLLGQLPAHLLNLLSSAMEMLSSRQQTDEEADAARESGEAESMNHGSTAYGSATSSTAERMRRGRVASTAVSTEEAGIQAAAVSAAGVVRALIAHVGVSLFSSMRTQLLDGLLGLLQGGAGDYAHAVAAGTLIELATSDDLAWARCMTGMEGLFTGLVRGAAGRSARMLSATALCLLIQHNGMEITDAQVEHILSEGTGVLEGLSALLRPREGAEASQGEAAKTGKDADTACGSPGMVDTALGVLSRLASHPDGCMALASTQGIVKGVMSCLSIDGLASSDLVVAILAYVAAAGPEARTQIATDMEGLGRLASRLQAAPHEPAAVYIAATIGNIAEELSARQDGESEELASLPSLASGLAELVLRGDSQAAATAAGALRNLAGSTLMHPPLLAAKELLAALEAFLRLPAEGGRGVADAEEGSEEAAVWEAARLYSLGALGNLAQSSQGATAMGSRPGVVAGLTSLLCSEDATTATMAVGAIRNLVTRGDDADSREDAGEMHAISSNVLEAIRTPEALEALRALARGDDADASAISNLVLGKL</sequence>
<feature type="non-terminal residue" evidence="2">
    <location>
        <position position="1"/>
    </location>
</feature>
<reference evidence="2 3" key="1">
    <citation type="journal article" date="2015" name="Genome Biol. Evol.">
        <title>Comparative Genomics of a Bacterivorous Green Alga Reveals Evolutionary Causalities and Consequences of Phago-Mixotrophic Mode of Nutrition.</title>
        <authorList>
            <person name="Burns J.A."/>
            <person name="Paasch A."/>
            <person name="Narechania A."/>
            <person name="Kim E."/>
        </authorList>
    </citation>
    <scope>NUCLEOTIDE SEQUENCE [LARGE SCALE GENOMIC DNA]</scope>
    <source>
        <strain evidence="2 3">PLY_AMNH</strain>
    </source>
</reference>
<protein>
    <submittedName>
        <fullName evidence="2">Uncharacterized protein</fullName>
    </submittedName>
</protein>
<accession>A0AAE0L7R9</accession>
<dbReference type="Proteomes" id="UP001190700">
    <property type="component" value="Unassembled WGS sequence"/>
</dbReference>
<proteinExistence type="predicted"/>
<organism evidence="2 3">
    <name type="scientific">Cymbomonas tetramitiformis</name>
    <dbReference type="NCBI Taxonomy" id="36881"/>
    <lineage>
        <taxon>Eukaryota</taxon>
        <taxon>Viridiplantae</taxon>
        <taxon>Chlorophyta</taxon>
        <taxon>Pyramimonadophyceae</taxon>
        <taxon>Pyramimonadales</taxon>
        <taxon>Pyramimonadaceae</taxon>
        <taxon>Cymbomonas</taxon>
    </lineage>
</organism>
<gene>
    <name evidence="2" type="ORF">CYMTET_16677</name>
</gene>
<evidence type="ECO:0000313" key="3">
    <source>
        <dbReference type="Proteomes" id="UP001190700"/>
    </source>
</evidence>
<dbReference type="EMBL" id="LGRX02007367">
    <property type="protein sequence ID" value="KAK3275178.1"/>
    <property type="molecule type" value="Genomic_DNA"/>
</dbReference>
<dbReference type="InterPro" id="IPR016024">
    <property type="entry name" value="ARM-type_fold"/>
</dbReference>
<dbReference type="AlphaFoldDB" id="A0AAE0L7R9"/>
<feature type="compositionally biased region" description="Low complexity" evidence="1">
    <location>
        <begin position="102"/>
        <end position="114"/>
    </location>
</feature>
<dbReference type="InterPro" id="IPR011989">
    <property type="entry name" value="ARM-like"/>
</dbReference>
<evidence type="ECO:0000256" key="1">
    <source>
        <dbReference type="SAM" id="MobiDB-lite"/>
    </source>
</evidence>
<feature type="region of interest" description="Disordered" evidence="1">
    <location>
        <begin position="78"/>
        <end position="122"/>
    </location>
</feature>